<evidence type="ECO:0000313" key="3">
    <source>
        <dbReference type="Proteomes" id="UP000054977"/>
    </source>
</evidence>
<feature type="transmembrane region" description="Helical" evidence="1">
    <location>
        <begin position="117"/>
        <end position="138"/>
    </location>
</feature>
<keyword evidence="1" id="KW-0812">Transmembrane</keyword>
<keyword evidence="1" id="KW-0472">Membrane</keyword>
<dbReference type="EMBL" id="FCNW02000005">
    <property type="protein sequence ID" value="SAL27704.1"/>
    <property type="molecule type" value="Genomic_DNA"/>
</dbReference>
<feature type="transmembrane region" description="Helical" evidence="1">
    <location>
        <begin position="7"/>
        <end position="26"/>
    </location>
</feature>
<feature type="transmembrane region" description="Helical" evidence="1">
    <location>
        <begin position="197"/>
        <end position="217"/>
    </location>
</feature>
<feature type="transmembrane region" description="Helical" evidence="1">
    <location>
        <begin position="223"/>
        <end position="243"/>
    </location>
</feature>
<comment type="caution">
    <text evidence="2">The sequence shown here is derived from an EMBL/GenBank/DDBJ whole genome shotgun (WGS) entry which is preliminary data.</text>
</comment>
<dbReference type="OrthoDB" id="791664at2"/>
<sequence length="267" mass="31160">MDNSRKPVIFITLTPLFFILSLWVSVFPHEYAHAITAWFFGYKLNPFDIDYGRLSWQNVLFVDGIDEHVNYFLIYILGDKFAMGMIAFAGPLIATLFLYFLSLYLMRLNSIKNKPYLFYFVFWVNVSNLSELISYAALRSISRHGDIGHIEFAWGISQWLIFVVGCVLLSIAAWHFFSRTIVELYFRIRVDSMPLKCFFLILFSFLLFAYSGARVLLENNGLFSMSLSILFCILTPIIVVICWPKREWVKEREGFYMTYSGANALKF</sequence>
<gene>
    <name evidence="2" type="ORF">AWB65_01624</name>
</gene>
<keyword evidence="3" id="KW-1185">Reference proteome</keyword>
<proteinExistence type="predicted"/>
<name>A0A158G6G1_9BURK</name>
<evidence type="ECO:0000313" key="2">
    <source>
        <dbReference type="EMBL" id="SAL27704.1"/>
    </source>
</evidence>
<dbReference type="RefSeq" id="WP_087666656.1">
    <property type="nucleotide sequence ID" value="NZ_FCNW02000005.1"/>
</dbReference>
<evidence type="ECO:0000256" key="1">
    <source>
        <dbReference type="SAM" id="Phobius"/>
    </source>
</evidence>
<accession>A0A158G6G1</accession>
<organism evidence="2 3">
    <name type="scientific">Caballeronia humi</name>
    <dbReference type="NCBI Taxonomy" id="326474"/>
    <lineage>
        <taxon>Bacteria</taxon>
        <taxon>Pseudomonadati</taxon>
        <taxon>Pseudomonadota</taxon>
        <taxon>Betaproteobacteria</taxon>
        <taxon>Burkholderiales</taxon>
        <taxon>Burkholderiaceae</taxon>
        <taxon>Caballeronia</taxon>
    </lineage>
</organism>
<feature type="transmembrane region" description="Helical" evidence="1">
    <location>
        <begin position="81"/>
        <end position="105"/>
    </location>
</feature>
<dbReference type="AlphaFoldDB" id="A0A158G6G1"/>
<feature type="transmembrane region" description="Helical" evidence="1">
    <location>
        <begin position="158"/>
        <end position="177"/>
    </location>
</feature>
<protein>
    <submittedName>
        <fullName evidence="2">Uncharacterized protein</fullName>
    </submittedName>
</protein>
<dbReference type="Proteomes" id="UP000054977">
    <property type="component" value="Unassembled WGS sequence"/>
</dbReference>
<keyword evidence="1" id="KW-1133">Transmembrane helix</keyword>
<reference evidence="2" key="1">
    <citation type="submission" date="2016-01" db="EMBL/GenBank/DDBJ databases">
        <authorList>
            <person name="Peeters C."/>
        </authorList>
    </citation>
    <scope>NUCLEOTIDE SEQUENCE [LARGE SCALE GENOMIC DNA]</scope>
    <source>
        <strain evidence="2">LMG 22934</strain>
    </source>
</reference>